<dbReference type="Proteomes" id="UP000827872">
    <property type="component" value="Linkage Group LG08"/>
</dbReference>
<evidence type="ECO:0000313" key="1">
    <source>
        <dbReference type="EMBL" id="KAH8002705.1"/>
    </source>
</evidence>
<sequence length="273" mass="31003">MRPNTVALGFFDDTPPQDCLSQHPAFSDSKDAAWLNFPPVWVSESRKRLSPREYVAVIADAVKMQRNVLLARSFHDLKLPQELGWRAQPLIDVWPINLLRPDSGRYVDTCSLFLLQMACILAMTRAWRRARLRLFLCVESGTRPRSQEDKLQQLLKDLRIVAHIHTVPWDNVVALHWHSRKEATNESGLNFPGNVACVSDDYLGAVNRLIREQNSAPTVRFLYLPRPPADTSLYQRYLEQLEVLTRGLGPTLLVHGRDSGGTSNTTQLPRGEA</sequence>
<keyword evidence="2" id="KW-1185">Reference proteome</keyword>
<reference evidence="1" key="1">
    <citation type="submission" date="2021-08" db="EMBL/GenBank/DDBJ databases">
        <title>The first chromosome-level gecko genome reveals the dynamic sex chromosomes of Neotropical dwarf geckos (Sphaerodactylidae: Sphaerodactylus).</title>
        <authorList>
            <person name="Pinto B.J."/>
            <person name="Keating S.E."/>
            <person name="Gamble T."/>
        </authorList>
    </citation>
    <scope>NUCLEOTIDE SEQUENCE</scope>
    <source>
        <strain evidence="1">TG3544</strain>
    </source>
</reference>
<gene>
    <name evidence="1" type="ORF">K3G42_027326</name>
</gene>
<accession>A0ACB8FBU0</accession>
<comment type="caution">
    <text evidence="1">The sequence shown here is derived from an EMBL/GenBank/DDBJ whole genome shotgun (WGS) entry which is preliminary data.</text>
</comment>
<name>A0ACB8FBU0_9SAUR</name>
<evidence type="ECO:0000313" key="2">
    <source>
        <dbReference type="Proteomes" id="UP000827872"/>
    </source>
</evidence>
<organism evidence="1 2">
    <name type="scientific">Sphaerodactylus townsendi</name>
    <dbReference type="NCBI Taxonomy" id="933632"/>
    <lineage>
        <taxon>Eukaryota</taxon>
        <taxon>Metazoa</taxon>
        <taxon>Chordata</taxon>
        <taxon>Craniata</taxon>
        <taxon>Vertebrata</taxon>
        <taxon>Euteleostomi</taxon>
        <taxon>Lepidosauria</taxon>
        <taxon>Squamata</taxon>
        <taxon>Bifurcata</taxon>
        <taxon>Gekkota</taxon>
        <taxon>Sphaerodactylidae</taxon>
        <taxon>Sphaerodactylus</taxon>
    </lineage>
</organism>
<proteinExistence type="predicted"/>
<protein>
    <submittedName>
        <fullName evidence="1">Uncharacterized protein</fullName>
    </submittedName>
</protein>
<dbReference type="EMBL" id="CM037621">
    <property type="protein sequence ID" value="KAH8002705.1"/>
    <property type="molecule type" value="Genomic_DNA"/>
</dbReference>